<dbReference type="PANTHER" id="PTHR46753:SF2">
    <property type="entry name" value="FYVE AND COILED-COIL DOMAIN-CONTAINING PROTEIN 1"/>
    <property type="match status" value="1"/>
</dbReference>
<dbReference type="GO" id="GO:0072383">
    <property type="term" value="P:plus-end-directed vesicle transport along microtubule"/>
    <property type="evidence" value="ECO:0007669"/>
    <property type="project" value="TreeGrafter"/>
</dbReference>
<dbReference type="InterPro" id="IPR011011">
    <property type="entry name" value="Znf_FYVE_PHD"/>
</dbReference>
<feature type="domain" description="RUN" evidence="7">
    <location>
        <begin position="29"/>
        <end position="155"/>
    </location>
</feature>
<dbReference type="SMART" id="SM00064">
    <property type="entry name" value="FYVE"/>
    <property type="match status" value="1"/>
</dbReference>
<keyword evidence="3" id="KW-0862">Zinc</keyword>
<dbReference type="FunCoup" id="F2US64">
    <property type="interactions" value="315"/>
</dbReference>
<gene>
    <name evidence="8" type="ORF">PTSG_13141</name>
</gene>
<dbReference type="PROSITE" id="PS50178">
    <property type="entry name" value="ZF_FYVE"/>
    <property type="match status" value="1"/>
</dbReference>
<dbReference type="GO" id="GO:0008270">
    <property type="term" value="F:zinc ion binding"/>
    <property type="evidence" value="ECO:0007669"/>
    <property type="project" value="UniProtKB-KW"/>
</dbReference>
<proteinExistence type="predicted"/>
<protein>
    <recommendedName>
        <fullName evidence="10">FYVE-type domain-containing protein</fullName>
    </recommendedName>
</protein>
<dbReference type="PROSITE" id="PS50826">
    <property type="entry name" value="RUN"/>
    <property type="match status" value="1"/>
</dbReference>
<organism evidence="9">
    <name type="scientific">Salpingoeca rosetta (strain ATCC 50818 / BSB-021)</name>
    <dbReference type="NCBI Taxonomy" id="946362"/>
    <lineage>
        <taxon>Eukaryota</taxon>
        <taxon>Choanoflagellata</taxon>
        <taxon>Craspedida</taxon>
        <taxon>Salpingoecidae</taxon>
        <taxon>Salpingoeca</taxon>
    </lineage>
</organism>
<dbReference type="EMBL" id="GL832993">
    <property type="protein sequence ID" value="EGD80469.1"/>
    <property type="molecule type" value="Genomic_DNA"/>
</dbReference>
<dbReference type="Gene3D" id="1.20.58.900">
    <property type="match status" value="1"/>
</dbReference>
<dbReference type="InParanoid" id="F2US64"/>
<dbReference type="SUPFAM" id="SSF140741">
    <property type="entry name" value="RUN domain-like"/>
    <property type="match status" value="1"/>
</dbReference>
<dbReference type="GeneID" id="16068559"/>
<dbReference type="RefSeq" id="XP_004988033.1">
    <property type="nucleotide sequence ID" value="XM_004987976.1"/>
</dbReference>
<dbReference type="GO" id="GO:0005770">
    <property type="term" value="C:late endosome"/>
    <property type="evidence" value="ECO:0007669"/>
    <property type="project" value="TreeGrafter"/>
</dbReference>
<keyword evidence="2 4" id="KW-0863">Zinc-finger</keyword>
<reference evidence="8" key="1">
    <citation type="submission" date="2009-08" db="EMBL/GenBank/DDBJ databases">
        <title>Annotation of Salpingoeca rosetta.</title>
        <authorList>
            <consortium name="The Broad Institute Genome Sequencing Platform"/>
            <person name="Russ C."/>
            <person name="Cuomo C."/>
            <person name="Burger G."/>
            <person name="Gray M.W."/>
            <person name="Holland P.W.H."/>
            <person name="King N."/>
            <person name="Lang F.B.F."/>
            <person name="Roger A.J."/>
            <person name="Ruiz-Trillo I."/>
            <person name="Young S.K."/>
            <person name="Zeng Q."/>
            <person name="Gargeya S."/>
            <person name="Alvarado L."/>
            <person name="Berlin A."/>
            <person name="Chapman S.B."/>
            <person name="Chen Z."/>
            <person name="Freedman E."/>
            <person name="Gellesch M."/>
            <person name="Goldberg J."/>
            <person name="Griggs A."/>
            <person name="Gujja S."/>
            <person name="Heilman E."/>
            <person name="Heiman D."/>
            <person name="Howarth C."/>
            <person name="Mehta T."/>
            <person name="Neiman D."/>
            <person name="Pearson M."/>
            <person name="Roberts A."/>
            <person name="Saif S."/>
            <person name="Shea T."/>
            <person name="Shenoy N."/>
            <person name="Sisk P."/>
            <person name="Stolte C."/>
            <person name="Sykes S."/>
            <person name="White J."/>
            <person name="Yandava C."/>
            <person name="Haas B."/>
            <person name="Nusbaum C."/>
            <person name="Birren B."/>
        </authorList>
    </citation>
    <scope>NUCLEOTIDE SEQUENCE [LARGE SCALE GENOMIC DNA]</scope>
    <source>
        <strain evidence="8">ATCC 50818</strain>
    </source>
</reference>
<evidence type="ECO:0000256" key="2">
    <source>
        <dbReference type="ARBA" id="ARBA00022771"/>
    </source>
</evidence>
<evidence type="ECO:0000259" key="6">
    <source>
        <dbReference type="PROSITE" id="PS50178"/>
    </source>
</evidence>
<evidence type="ECO:0000256" key="3">
    <source>
        <dbReference type="ARBA" id="ARBA00022833"/>
    </source>
</evidence>
<dbReference type="InterPro" id="IPR017455">
    <property type="entry name" value="Znf_FYVE-rel"/>
</dbReference>
<dbReference type="OMA" id="QHETRVK"/>
<evidence type="ECO:0000313" key="9">
    <source>
        <dbReference type="Proteomes" id="UP000007799"/>
    </source>
</evidence>
<keyword evidence="1" id="KW-0479">Metal-binding</keyword>
<evidence type="ECO:0000256" key="4">
    <source>
        <dbReference type="PROSITE-ProRule" id="PRU00091"/>
    </source>
</evidence>
<dbReference type="SUPFAM" id="SSF57903">
    <property type="entry name" value="FYVE/PHD zinc finger"/>
    <property type="match status" value="1"/>
</dbReference>
<dbReference type="CDD" id="cd17682">
    <property type="entry name" value="RUN_RUFY4_like"/>
    <property type="match status" value="1"/>
</dbReference>
<dbReference type="SMART" id="SM00593">
    <property type="entry name" value="RUN"/>
    <property type="match status" value="1"/>
</dbReference>
<keyword evidence="9" id="KW-1185">Reference proteome</keyword>
<dbReference type="Gene3D" id="3.30.40.10">
    <property type="entry name" value="Zinc/RING finger domain, C3HC4 (zinc finger)"/>
    <property type="match status" value="1"/>
</dbReference>
<dbReference type="AlphaFoldDB" id="F2US64"/>
<accession>F2US64</accession>
<dbReference type="GO" id="GO:1901098">
    <property type="term" value="P:positive regulation of autophagosome maturation"/>
    <property type="evidence" value="ECO:0007669"/>
    <property type="project" value="TreeGrafter"/>
</dbReference>
<dbReference type="InterPro" id="IPR004012">
    <property type="entry name" value="Run_dom"/>
</dbReference>
<dbReference type="Proteomes" id="UP000007799">
    <property type="component" value="Unassembled WGS sequence"/>
</dbReference>
<dbReference type="Gene3D" id="1.10.287.1490">
    <property type="match status" value="1"/>
</dbReference>
<dbReference type="InterPro" id="IPR000306">
    <property type="entry name" value="Znf_FYVE"/>
</dbReference>
<dbReference type="CDD" id="cd00065">
    <property type="entry name" value="FYVE_like_SF"/>
    <property type="match status" value="1"/>
</dbReference>
<dbReference type="InterPro" id="IPR037213">
    <property type="entry name" value="Run_dom_sf"/>
</dbReference>
<dbReference type="Pfam" id="PF01363">
    <property type="entry name" value="FYVE"/>
    <property type="match status" value="1"/>
</dbReference>
<evidence type="ECO:0000256" key="1">
    <source>
        <dbReference type="ARBA" id="ARBA00022723"/>
    </source>
</evidence>
<name>F2US64_SALR5</name>
<evidence type="ECO:0000313" key="8">
    <source>
        <dbReference type="EMBL" id="EGD80469.1"/>
    </source>
</evidence>
<dbReference type="KEGG" id="sre:PTSG_13141"/>
<dbReference type="OrthoDB" id="9044749at2759"/>
<evidence type="ECO:0000256" key="5">
    <source>
        <dbReference type="SAM" id="MobiDB-lite"/>
    </source>
</evidence>
<evidence type="ECO:0000259" key="7">
    <source>
        <dbReference type="PROSITE" id="PS50826"/>
    </source>
</evidence>
<dbReference type="Pfam" id="PF02759">
    <property type="entry name" value="RUN"/>
    <property type="match status" value="1"/>
</dbReference>
<feature type="region of interest" description="Disordered" evidence="5">
    <location>
        <begin position="509"/>
        <end position="530"/>
    </location>
</feature>
<dbReference type="PANTHER" id="PTHR46753">
    <property type="entry name" value="FYVE AND COILED-COIL DOMAIN-CONTAINING PROTEIN 1"/>
    <property type="match status" value="1"/>
</dbReference>
<feature type="domain" description="FYVE-type" evidence="6">
    <location>
        <begin position="779"/>
        <end position="837"/>
    </location>
</feature>
<sequence length="846" mass="94656">MAMEGGRLLEELRTQVHTILEEHAQDELTDSHPSVRPLCLCLEAVLRCGLSSKSSFFGGRKDYFDFLEAALKKTKPRLLKMPARTSAGKGRLLIRHALTTREFAECIQIAAQHTRAIKDFYSEGALLREKATQADLMDLLYHLNNLTFQLADLPDGADIDADWPPSPSSSMHVPEWEVHDAATDEQQQPVAQEETDTQPLPNSNGHTVATPHKVAPAQEEDAAQLQQRIVDLERALAEAHSHNSALTEQVAQITNDHDTQLADAKTQHETKLADAKEQHETRVKELEAQLEKSAGDSEALVKELQSKLRASTEAQESVTSELEAAKQQVSELGEANTALETQLADAKEQHETQLADAKEQHETRVKELEAQLEKSAGDSEALVKELQSKLRASTEAQESVTSELEAAKQQVSELGEAKTALETRLTDAKEQLETQLADAKEQHETRVKELEAQLEKSAGDSEALVKELQSKLRASTEAQESVTSELEAAKQQVSELGEAKTALETRLTDAKEQHETQLADAKEQHETRVKELEVQLEKSAGDSEALVKELQSKLRQSTEAQESVTSKLEAANQQVSELGEAKTVLEEELQASRTTVSELEQRLSGLSGNLEESSNKHSLDLATLQSNYDACRFELSDLKMRLRSAEKEREDLQDELKHVQLASEKHAAASAREREMLTQELQMVKETNKQLDAKTRQLHEEIGATEAETARLQSDLDESKRKLEEVTKARDELQEENEGLRADLVTRTMAKAQLWSDHVTSQLKEDELRPVPQESWEDDDTVHTCPFCKSEFSFFFRKHHCRQCGKVVCDDCSQAHMHVRGYPEPQRCCKACAPRLRKQAQQQQAH</sequence>
<feature type="region of interest" description="Disordered" evidence="5">
    <location>
        <begin position="181"/>
        <end position="211"/>
    </location>
</feature>
<dbReference type="InterPro" id="IPR013083">
    <property type="entry name" value="Znf_RING/FYVE/PHD"/>
</dbReference>
<dbReference type="STRING" id="946362.F2US64"/>
<dbReference type="GO" id="GO:0005776">
    <property type="term" value="C:autophagosome"/>
    <property type="evidence" value="ECO:0007669"/>
    <property type="project" value="TreeGrafter"/>
</dbReference>
<evidence type="ECO:0008006" key="10">
    <source>
        <dbReference type="Google" id="ProtNLM"/>
    </source>
</evidence>
<dbReference type="GO" id="GO:0005764">
    <property type="term" value="C:lysosome"/>
    <property type="evidence" value="ECO:0007669"/>
    <property type="project" value="TreeGrafter"/>
</dbReference>
<feature type="compositionally biased region" description="Polar residues" evidence="5">
    <location>
        <begin position="197"/>
        <end position="207"/>
    </location>
</feature>
<dbReference type="eggNOG" id="KOG1729">
    <property type="taxonomic scope" value="Eukaryota"/>
</dbReference>